<dbReference type="GO" id="GO:0006166">
    <property type="term" value="P:purine ribonucleoside salvage"/>
    <property type="evidence" value="ECO:0007669"/>
    <property type="project" value="UniProtKB-KW"/>
</dbReference>
<reference evidence="15 16" key="1">
    <citation type="submission" date="2022-07" db="EMBL/GenBank/DDBJ databases">
        <title>Genome-wide signatures of adaptation to extreme environments.</title>
        <authorList>
            <person name="Cho C.H."/>
            <person name="Yoon H.S."/>
        </authorList>
    </citation>
    <scope>NUCLEOTIDE SEQUENCE [LARGE SCALE GENOMIC DNA]</scope>
    <source>
        <strain evidence="15 16">108.79 E11</strain>
    </source>
</reference>
<dbReference type="PANTHER" id="PTHR43340:SF1">
    <property type="entry name" value="HYPOXANTHINE PHOSPHORIBOSYLTRANSFERASE"/>
    <property type="match status" value="1"/>
</dbReference>
<dbReference type="Proteomes" id="UP001300502">
    <property type="component" value="Unassembled WGS sequence"/>
</dbReference>
<dbReference type="Pfam" id="PF00156">
    <property type="entry name" value="Pribosyltran"/>
    <property type="match status" value="1"/>
</dbReference>
<evidence type="ECO:0000256" key="5">
    <source>
        <dbReference type="ARBA" id="ARBA00011895"/>
    </source>
</evidence>
<dbReference type="InterPro" id="IPR005904">
    <property type="entry name" value="Hxn_phspho_trans"/>
</dbReference>
<dbReference type="EMBL" id="JANCYU010000069">
    <property type="protein sequence ID" value="KAK4528792.1"/>
    <property type="molecule type" value="Genomic_DNA"/>
</dbReference>
<organism evidence="15 16">
    <name type="scientific">Galdieria yellowstonensis</name>
    <dbReference type="NCBI Taxonomy" id="3028027"/>
    <lineage>
        <taxon>Eukaryota</taxon>
        <taxon>Rhodophyta</taxon>
        <taxon>Bangiophyceae</taxon>
        <taxon>Galdieriales</taxon>
        <taxon>Galdieriaceae</taxon>
        <taxon>Galdieria</taxon>
    </lineage>
</organism>
<dbReference type="AlphaFoldDB" id="A0AAV9IMQ6"/>
<keyword evidence="6 13" id="KW-0963">Cytoplasm</keyword>
<dbReference type="InterPro" id="IPR000836">
    <property type="entry name" value="PRTase_dom"/>
</dbReference>
<keyword evidence="9 13" id="KW-0479">Metal-binding</keyword>
<feature type="domain" description="Phosphoribosyltransferase" evidence="14">
    <location>
        <begin position="23"/>
        <end position="167"/>
    </location>
</feature>
<keyword evidence="12 13" id="KW-0460">Magnesium</keyword>
<dbReference type="NCBIfam" id="TIGR01203">
    <property type="entry name" value="HGPRTase"/>
    <property type="match status" value="1"/>
</dbReference>
<name>A0AAV9IMQ6_9RHOD</name>
<evidence type="ECO:0000256" key="3">
    <source>
        <dbReference type="ARBA" id="ARBA00004669"/>
    </source>
</evidence>
<evidence type="ECO:0000256" key="4">
    <source>
        <dbReference type="ARBA" id="ARBA00008391"/>
    </source>
</evidence>
<evidence type="ECO:0000256" key="6">
    <source>
        <dbReference type="ARBA" id="ARBA00022490"/>
    </source>
</evidence>
<evidence type="ECO:0000256" key="1">
    <source>
        <dbReference type="ARBA" id="ARBA00001946"/>
    </source>
</evidence>
<comment type="caution">
    <text evidence="15">The sequence shown here is derived from an EMBL/GenBank/DDBJ whole genome shotgun (WGS) entry which is preliminary data.</text>
</comment>
<dbReference type="Gene3D" id="3.40.50.2020">
    <property type="match status" value="1"/>
</dbReference>
<keyword evidence="10 13" id="KW-0660">Purine salvage</keyword>
<evidence type="ECO:0000259" key="14">
    <source>
        <dbReference type="Pfam" id="PF00156"/>
    </source>
</evidence>
<dbReference type="GO" id="GO:0032264">
    <property type="term" value="P:IMP salvage"/>
    <property type="evidence" value="ECO:0007669"/>
    <property type="project" value="TreeGrafter"/>
</dbReference>
<dbReference type="PANTHER" id="PTHR43340">
    <property type="entry name" value="HYPOXANTHINE-GUANINE PHOSPHORIBOSYLTRANSFERASE"/>
    <property type="match status" value="1"/>
</dbReference>
<keyword evidence="16" id="KW-1185">Reference proteome</keyword>
<evidence type="ECO:0000256" key="9">
    <source>
        <dbReference type="ARBA" id="ARBA00022723"/>
    </source>
</evidence>
<dbReference type="GO" id="GO:0005829">
    <property type="term" value="C:cytosol"/>
    <property type="evidence" value="ECO:0007669"/>
    <property type="project" value="TreeGrafter"/>
</dbReference>
<comment type="catalytic activity">
    <reaction evidence="13">
        <text>IMP + diphosphate = hypoxanthine + 5-phospho-alpha-D-ribose 1-diphosphate</text>
        <dbReference type="Rhea" id="RHEA:17973"/>
        <dbReference type="ChEBI" id="CHEBI:17368"/>
        <dbReference type="ChEBI" id="CHEBI:33019"/>
        <dbReference type="ChEBI" id="CHEBI:58017"/>
        <dbReference type="ChEBI" id="CHEBI:58053"/>
        <dbReference type="EC" id="2.4.2.8"/>
    </reaction>
</comment>
<keyword evidence="11 13" id="KW-0547">Nucleotide-binding</keyword>
<dbReference type="GO" id="GO:0006178">
    <property type="term" value="P:guanine salvage"/>
    <property type="evidence" value="ECO:0007669"/>
    <property type="project" value="TreeGrafter"/>
</dbReference>
<keyword evidence="7 13" id="KW-0328">Glycosyltransferase</keyword>
<dbReference type="InterPro" id="IPR050408">
    <property type="entry name" value="HGPRT"/>
</dbReference>
<dbReference type="InterPro" id="IPR029057">
    <property type="entry name" value="PRTase-like"/>
</dbReference>
<dbReference type="GO" id="GO:0000287">
    <property type="term" value="F:magnesium ion binding"/>
    <property type="evidence" value="ECO:0007669"/>
    <property type="project" value="TreeGrafter"/>
</dbReference>
<accession>A0AAV9IMQ6</accession>
<dbReference type="GO" id="GO:0032263">
    <property type="term" value="P:GMP salvage"/>
    <property type="evidence" value="ECO:0007669"/>
    <property type="project" value="TreeGrafter"/>
</dbReference>
<evidence type="ECO:0000256" key="2">
    <source>
        <dbReference type="ARBA" id="ARBA00004496"/>
    </source>
</evidence>
<gene>
    <name evidence="15" type="ORF">GAYE_SCF64G6738</name>
</gene>
<dbReference type="EC" id="2.4.2.8" evidence="5 13"/>
<sequence>MSNRVPKEWQEEVSQVLFDKVTIQKRIGELGKQLSADYQSRKPVLLGVLTGSFVFLADLIRAMTCDLEIRFMRAISYKGTESTGNVTIEGLEFLNIESRDVILVEDIVDTGLTLKWICDKLEELKPKSLKICTFLSKKTNKRRPDVPQIDYVGFECEDQFVVGYGFDCDQRLRQLDFVGIYNTNR</sequence>
<evidence type="ECO:0000256" key="12">
    <source>
        <dbReference type="ARBA" id="ARBA00022842"/>
    </source>
</evidence>
<dbReference type="SUPFAM" id="SSF53271">
    <property type="entry name" value="PRTase-like"/>
    <property type="match status" value="1"/>
</dbReference>
<dbReference type="GO" id="GO:0046100">
    <property type="term" value="P:hypoxanthine metabolic process"/>
    <property type="evidence" value="ECO:0007669"/>
    <property type="project" value="TreeGrafter"/>
</dbReference>
<comment type="cofactor">
    <cofactor evidence="1 13">
        <name>Mg(2+)</name>
        <dbReference type="ChEBI" id="CHEBI:18420"/>
    </cofactor>
</comment>
<evidence type="ECO:0000256" key="7">
    <source>
        <dbReference type="ARBA" id="ARBA00022676"/>
    </source>
</evidence>
<comment type="subcellular location">
    <subcellularLocation>
        <location evidence="2 13">Cytoplasm</location>
    </subcellularLocation>
</comment>
<evidence type="ECO:0000256" key="10">
    <source>
        <dbReference type="ARBA" id="ARBA00022726"/>
    </source>
</evidence>
<comment type="similarity">
    <text evidence="4 13">Belongs to the purine/pyrimidine phosphoribosyltransferase family.</text>
</comment>
<evidence type="ECO:0000313" key="16">
    <source>
        <dbReference type="Proteomes" id="UP001300502"/>
    </source>
</evidence>
<evidence type="ECO:0000256" key="13">
    <source>
        <dbReference type="RuleBase" id="RU364099"/>
    </source>
</evidence>
<dbReference type="CDD" id="cd06223">
    <property type="entry name" value="PRTases_typeI"/>
    <property type="match status" value="1"/>
</dbReference>
<evidence type="ECO:0000313" key="15">
    <source>
        <dbReference type="EMBL" id="KAK4528792.1"/>
    </source>
</evidence>
<evidence type="ECO:0000256" key="11">
    <source>
        <dbReference type="ARBA" id="ARBA00022741"/>
    </source>
</evidence>
<dbReference type="GO" id="GO:0004422">
    <property type="term" value="F:hypoxanthine phosphoribosyltransferase activity"/>
    <property type="evidence" value="ECO:0007669"/>
    <property type="project" value="InterPro"/>
</dbReference>
<protein>
    <recommendedName>
        <fullName evidence="5 13">Hypoxanthine phosphoribosyltransferase</fullName>
        <ecNumber evidence="5 13">2.4.2.8</ecNumber>
    </recommendedName>
</protein>
<keyword evidence="8 13" id="KW-0808">Transferase</keyword>
<dbReference type="GO" id="GO:0000166">
    <property type="term" value="F:nucleotide binding"/>
    <property type="evidence" value="ECO:0007669"/>
    <property type="project" value="UniProtKB-KW"/>
</dbReference>
<evidence type="ECO:0000256" key="8">
    <source>
        <dbReference type="ARBA" id="ARBA00022679"/>
    </source>
</evidence>
<comment type="pathway">
    <text evidence="3 13">Purine metabolism; IMP biosynthesis via salvage pathway; IMP from hypoxanthine: step 1/1.</text>
</comment>
<proteinExistence type="inferred from homology"/>